<evidence type="ECO:0000313" key="26">
    <source>
        <dbReference type="RefSeq" id="XP_022341319.1"/>
    </source>
</evidence>
<proteinExistence type="inferred from homology"/>
<evidence type="ECO:0000256" key="15">
    <source>
        <dbReference type="ARBA" id="ARBA00044116"/>
    </source>
</evidence>
<feature type="compositionally biased region" description="Basic and acidic residues" evidence="23">
    <location>
        <begin position="410"/>
        <end position="422"/>
    </location>
</feature>
<dbReference type="InterPro" id="IPR017972">
    <property type="entry name" value="Cyt_P450_CS"/>
</dbReference>
<dbReference type="GO" id="GO:0005506">
    <property type="term" value="F:iron ion binding"/>
    <property type="evidence" value="ECO:0007669"/>
    <property type="project" value="InterPro"/>
</dbReference>
<keyword evidence="6 21" id="KW-0479">Metal-binding</keyword>
<dbReference type="InterPro" id="IPR036396">
    <property type="entry name" value="Cyt_P450_sf"/>
</dbReference>
<dbReference type="GO" id="GO:0008289">
    <property type="term" value="F:lipid binding"/>
    <property type="evidence" value="ECO:0007669"/>
    <property type="project" value="UniProtKB-KW"/>
</dbReference>
<dbReference type="GO" id="GO:0005789">
    <property type="term" value="C:endoplasmic reticulum membrane"/>
    <property type="evidence" value="ECO:0007669"/>
    <property type="project" value="UniProtKB-SubCell"/>
</dbReference>
<sequence>MGMLSLNTQTVLAGACIGLLVYYVIKKMRYRLPPGPWCIPLIGHFSVYTSKEMHKKVRDLATQYGPVLSFNFGPQKWVILNDIDSVLEAMVKQKADFAGRPTFPSGDFFTEGGKDIAFSNYSHSWKFHRKAAGKALRTYLQGDLLENMIQDNMNKFLNKMAEEKEPFFFKNYADLMIFHQLYTVCFGEKRKTDDPEVQRLLDIDNDLIKSLGTGVLEDIVPYLKDIYPTAKWKKLVTLTTEMLNVIRKKLQEHKDTFKAGVNRDFTDSMLIAKEEAEAEGGEASMECLDDTHLCQTISDIFFAGVDTTRFTMDWFVYYMTRFPEIQAKCQEEIDRVVGDGQPSMKHRSKLDYTEACLYETLRLGSIIGFGVPHMTICDSKVGGYDVPKGTTVLINHWALHHDPKRWEDPDKFDPTRYLDENGKQNPTKPPSWLPFSAGRRVCLGEMLAKPEILLMCANLLKRFDIRLPEGVKPNLEHNLLGFGIELPTDYKIVVTERTTEQSNSE</sequence>
<comment type="similarity">
    <text evidence="4 22">Belongs to the cytochrome P450 family.</text>
</comment>
<evidence type="ECO:0000256" key="1">
    <source>
        <dbReference type="ARBA" id="ARBA00004184"/>
    </source>
</evidence>
<evidence type="ECO:0000313" key="27">
    <source>
        <dbReference type="RefSeq" id="XP_022341320.1"/>
    </source>
</evidence>
<dbReference type="RefSeq" id="XP_022341319.1">
    <property type="nucleotide sequence ID" value="XM_022485611.1"/>
</dbReference>
<keyword evidence="25" id="KW-1185">Reference proteome</keyword>
<accession>A0A8B8EN24</accession>
<evidence type="ECO:0000256" key="6">
    <source>
        <dbReference type="ARBA" id="ARBA00022723"/>
    </source>
</evidence>
<evidence type="ECO:0000256" key="4">
    <source>
        <dbReference type="ARBA" id="ARBA00010617"/>
    </source>
</evidence>
<dbReference type="KEGG" id="cvn:111135493"/>
<dbReference type="PRINTS" id="PR00385">
    <property type="entry name" value="P450"/>
</dbReference>
<evidence type="ECO:0000256" key="11">
    <source>
        <dbReference type="ARBA" id="ARBA00023033"/>
    </source>
</evidence>
<dbReference type="Gene3D" id="1.10.630.10">
    <property type="entry name" value="Cytochrome P450"/>
    <property type="match status" value="1"/>
</dbReference>
<evidence type="ECO:0000256" key="20">
    <source>
        <dbReference type="ARBA" id="ARBA00044342"/>
    </source>
</evidence>
<dbReference type="GO" id="GO:0004509">
    <property type="term" value="F:steroid 21-monooxygenase activity"/>
    <property type="evidence" value="ECO:0007669"/>
    <property type="project" value="UniProtKB-EC"/>
</dbReference>
<evidence type="ECO:0000256" key="12">
    <source>
        <dbReference type="ARBA" id="ARBA00023121"/>
    </source>
</evidence>
<dbReference type="RefSeq" id="XP_022341320.1">
    <property type="nucleotide sequence ID" value="XM_022485612.1"/>
</dbReference>
<evidence type="ECO:0000256" key="16">
    <source>
        <dbReference type="ARBA" id="ARBA00044217"/>
    </source>
</evidence>
<gene>
    <name evidence="26 27" type="primary">LOC111135493</name>
</gene>
<evidence type="ECO:0000256" key="18">
    <source>
        <dbReference type="ARBA" id="ARBA00044282"/>
    </source>
</evidence>
<evidence type="ECO:0000256" key="8">
    <source>
        <dbReference type="ARBA" id="ARBA00022848"/>
    </source>
</evidence>
<keyword evidence="8" id="KW-0492">Microsome</keyword>
<evidence type="ECO:0000256" key="22">
    <source>
        <dbReference type="RuleBase" id="RU000461"/>
    </source>
</evidence>
<keyword evidence="7" id="KW-0256">Endoplasmic reticulum</keyword>
<evidence type="ECO:0000256" key="13">
    <source>
        <dbReference type="ARBA" id="ARBA00023136"/>
    </source>
</evidence>
<feature type="transmembrane region" description="Helical" evidence="24">
    <location>
        <begin position="6"/>
        <end position="25"/>
    </location>
</feature>
<dbReference type="InterPro" id="IPR001128">
    <property type="entry name" value="Cyt_P450"/>
</dbReference>
<dbReference type="GO" id="GO:0008610">
    <property type="term" value="P:lipid biosynthetic process"/>
    <property type="evidence" value="ECO:0007669"/>
    <property type="project" value="UniProtKB-ARBA"/>
</dbReference>
<dbReference type="GO" id="GO:0042446">
    <property type="term" value="P:hormone biosynthetic process"/>
    <property type="evidence" value="ECO:0007669"/>
    <property type="project" value="TreeGrafter"/>
</dbReference>
<evidence type="ECO:0000313" key="25">
    <source>
        <dbReference type="Proteomes" id="UP000694844"/>
    </source>
</evidence>
<evidence type="ECO:0000256" key="9">
    <source>
        <dbReference type="ARBA" id="ARBA00023002"/>
    </source>
</evidence>
<evidence type="ECO:0000256" key="24">
    <source>
        <dbReference type="SAM" id="Phobius"/>
    </source>
</evidence>
<organism evidence="25 27">
    <name type="scientific">Crassostrea virginica</name>
    <name type="common">Eastern oyster</name>
    <dbReference type="NCBI Taxonomy" id="6565"/>
    <lineage>
        <taxon>Eukaryota</taxon>
        <taxon>Metazoa</taxon>
        <taxon>Spiralia</taxon>
        <taxon>Lophotrochozoa</taxon>
        <taxon>Mollusca</taxon>
        <taxon>Bivalvia</taxon>
        <taxon>Autobranchia</taxon>
        <taxon>Pteriomorphia</taxon>
        <taxon>Ostreida</taxon>
        <taxon>Ostreoidea</taxon>
        <taxon>Ostreidae</taxon>
        <taxon>Crassostrea</taxon>
    </lineage>
</organism>
<evidence type="ECO:0000256" key="7">
    <source>
        <dbReference type="ARBA" id="ARBA00022824"/>
    </source>
</evidence>
<evidence type="ECO:0000256" key="19">
    <source>
        <dbReference type="ARBA" id="ARBA00044304"/>
    </source>
</evidence>
<keyword evidence="11 22" id="KW-0503">Monooxygenase</keyword>
<name>A0A8B8EN24_CRAVI</name>
<keyword evidence="12" id="KW-0446">Lipid-binding</keyword>
<dbReference type="InterPro" id="IPR002401">
    <property type="entry name" value="Cyt_P450_E_grp-I"/>
</dbReference>
<evidence type="ECO:0000256" key="5">
    <source>
        <dbReference type="ARBA" id="ARBA00022617"/>
    </source>
</evidence>
<evidence type="ECO:0000256" key="23">
    <source>
        <dbReference type="SAM" id="MobiDB-lite"/>
    </source>
</evidence>
<dbReference type="FunFam" id="1.10.630.10:FF:000049">
    <property type="entry name" value="steroid 21-hydroxylase isoform X1"/>
    <property type="match status" value="1"/>
</dbReference>
<keyword evidence="13 24" id="KW-0472">Membrane</keyword>
<evidence type="ECO:0000256" key="2">
    <source>
        <dbReference type="ARBA" id="ARBA00004524"/>
    </source>
</evidence>
<keyword evidence="10 21" id="KW-0408">Iron</keyword>
<dbReference type="EC" id="1.14.14.16" evidence="14"/>
<dbReference type="PROSITE" id="PS00086">
    <property type="entry name" value="CYTOCHROME_P450"/>
    <property type="match status" value="1"/>
</dbReference>
<evidence type="ECO:0000256" key="14">
    <source>
        <dbReference type="ARBA" id="ARBA00044040"/>
    </source>
</evidence>
<dbReference type="PANTHER" id="PTHR24289:SF20">
    <property type="entry name" value="STEROID 17-ALPHA-HYDROXYLASE_17,20 LYASE"/>
    <property type="match status" value="1"/>
</dbReference>
<evidence type="ECO:0000256" key="21">
    <source>
        <dbReference type="PIRSR" id="PIRSR602401-1"/>
    </source>
</evidence>
<dbReference type="GO" id="GO:0004508">
    <property type="term" value="F:steroid 17-alpha-monooxygenase activity"/>
    <property type="evidence" value="ECO:0007669"/>
    <property type="project" value="TreeGrafter"/>
</dbReference>
<keyword evidence="9 22" id="KW-0560">Oxidoreductase</keyword>
<keyword evidence="24" id="KW-0812">Transmembrane</keyword>
<comment type="cofactor">
    <cofactor evidence="21">
        <name>heme</name>
        <dbReference type="ChEBI" id="CHEBI:30413"/>
    </cofactor>
</comment>
<dbReference type="GeneID" id="111135493"/>
<dbReference type="GO" id="GO:0042448">
    <property type="term" value="P:progesterone metabolic process"/>
    <property type="evidence" value="ECO:0007669"/>
    <property type="project" value="TreeGrafter"/>
</dbReference>
<keyword evidence="5 21" id="KW-0349">Heme</keyword>
<dbReference type="CDD" id="cd11027">
    <property type="entry name" value="CYP17A1-like"/>
    <property type="match status" value="1"/>
</dbReference>
<feature type="region of interest" description="Disordered" evidence="23">
    <location>
        <begin position="410"/>
        <end position="430"/>
    </location>
</feature>
<comment type="subcellular location">
    <subcellularLocation>
        <location evidence="1">Endomembrane system</location>
        <topology evidence="1">Peripheral membrane protein</topology>
    </subcellularLocation>
    <subcellularLocation>
        <location evidence="3">Endoplasmic reticulum membrane</location>
    </subcellularLocation>
    <subcellularLocation>
        <location evidence="2">Microsome membrane</location>
    </subcellularLocation>
</comment>
<dbReference type="Pfam" id="PF00067">
    <property type="entry name" value="p450"/>
    <property type="match status" value="1"/>
</dbReference>
<evidence type="ECO:0000256" key="10">
    <source>
        <dbReference type="ARBA" id="ARBA00023004"/>
    </source>
</evidence>
<protein>
    <recommendedName>
        <fullName evidence="15">Steroid 21-hydroxylase</fullName>
        <ecNumber evidence="14">1.14.14.16</ecNumber>
    </recommendedName>
    <alternativeName>
        <fullName evidence="19">21-OHase</fullName>
    </alternativeName>
    <alternativeName>
        <fullName evidence="16">Cytochrome P-450c21</fullName>
    </alternativeName>
    <alternativeName>
        <fullName evidence="20">Cytochrome P450 21</fullName>
    </alternativeName>
    <alternativeName>
        <fullName evidence="18">Cytochrome P450 XXI</fullName>
    </alternativeName>
    <alternativeName>
        <fullName evidence="17">Cytochrome P450-C21</fullName>
    </alternativeName>
</protein>
<evidence type="ECO:0000256" key="3">
    <source>
        <dbReference type="ARBA" id="ARBA00004586"/>
    </source>
</evidence>
<reference evidence="26 27" key="1">
    <citation type="submission" date="2025-04" db="UniProtKB">
        <authorList>
            <consortium name="RefSeq"/>
        </authorList>
    </citation>
    <scope>IDENTIFICATION</scope>
    <source>
        <tissue evidence="26 27">Whole sample</tissue>
    </source>
</reference>
<dbReference type="OrthoDB" id="639466at2759"/>
<keyword evidence="24" id="KW-1133">Transmembrane helix</keyword>
<dbReference type="SUPFAM" id="SSF48264">
    <property type="entry name" value="Cytochrome P450"/>
    <property type="match status" value="1"/>
</dbReference>
<dbReference type="Proteomes" id="UP000694844">
    <property type="component" value="Chromosome 5"/>
</dbReference>
<dbReference type="PRINTS" id="PR00463">
    <property type="entry name" value="EP450I"/>
</dbReference>
<feature type="binding site" description="axial binding residue" evidence="21">
    <location>
        <position position="442"/>
    </location>
    <ligand>
        <name>heme</name>
        <dbReference type="ChEBI" id="CHEBI:30413"/>
    </ligand>
    <ligandPart>
        <name>Fe</name>
        <dbReference type="ChEBI" id="CHEBI:18248"/>
    </ligandPart>
</feature>
<dbReference type="AlphaFoldDB" id="A0A8B8EN24"/>
<evidence type="ECO:0000256" key="17">
    <source>
        <dbReference type="ARBA" id="ARBA00044265"/>
    </source>
</evidence>
<dbReference type="PANTHER" id="PTHR24289">
    <property type="entry name" value="STEROID 17-ALPHA-HYDROXYLASE/17,20 LYASE"/>
    <property type="match status" value="1"/>
</dbReference>
<dbReference type="GO" id="GO:0020037">
    <property type="term" value="F:heme binding"/>
    <property type="evidence" value="ECO:0007669"/>
    <property type="project" value="InterPro"/>
</dbReference>